<evidence type="ECO:0000313" key="6">
    <source>
        <dbReference type="EMBL" id="PCJ41431.1"/>
    </source>
</evidence>
<feature type="signal peptide" evidence="4">
    <location>
        <begin position="1"/>
        <end position="22"/>
    </location>
</feature>
<evidence type="ECO:0000256" key="1">
    <source>
        <dbReference type="ARBA" id="ARBA00007365"/>
    </source>
</evidence>
<comment type="caution">
    <text evidence="6">The sequence shown here is derived from an EMBL/GenBank/DDBJ whole genome shotgun (WGS) entry which is preliminary data.</text>
</comment>
<keyword evidence="3 4" id="KW-0413">Isomerase</keyword>
<feature type="chain" id="PRO_5011832416" description="Peptidyl-prolyl cis-trans isomerase" evidence="4">
    <location>
        <begin position="23"/>
        <end position="201"/>
    </location>
</feature>
<evidence type="ECO:0000256" key="2">
    <source>
        <dbReference type="ARBA" id="ARBA00023110"/>
    </source>
</evidence>
<proteinExistence type="inferred from homology"/>
<evidence type="ECO:0000256" key="4">
    <source>
        <dbReference type="RuleBase" id="RU363019"/>
    </source>
</evidence>
<gene>
    <name evidence="6" type="ORF">COA71_07680</name>
</gene>
<organism evidence="6 7">
    <name type="scientific">SAR86 cluster bacterium</name>
    <dbReference type="NCBI Taxonomy" id="2030880"/>
    <lineage>
        <taxon>Bacteria</taxon>
        <taxon>Pseudomonadati</taxon>
        <taxon>Pseudomonadota</taxon>
        <taxon>Gammaproteobacteria</taxon>
        <taxon>SAR86 cluster</taxon>
    </lineage>
</organism>
<dbReference type="PANTHER" id="PTHR45625">
    <property type="entry name" value="PEPTIDYL-PROLYL CIS-TRANS ISOMERASE-RELATED"/>
    <property type="match status" value="1"/>
</dbReference>
<evidence type="ECO:0000259" key="5">
    <source>
        <dbReference type="PROSITE" id="PS50072"/>
    </source>
</evidence>
<dbReference type="PRINTS" id="PR00153">
    <property type="entry name" value="CSAPPISMRASE"/>
</dbReference>
<protein>
    <recommendedName>
        <fullName evidence="4">Peptidyl-prolyl cis-trans isomerase</fullName>
        <shortName evidence="4">PPIase</shortName>
        <ecNumber evidence="4">5.2.1.8</ecNumber>
    </recommendedName>
</protein>
<dbReference type="GO" id="GO:0006457">
    <property type="term" value="P:protein folding"/>
    <property type="evidence" value="ECO:0007669"/>
    <property type="project" value="InterPro"/>
</dbReference>
<dbReference type="Gene3D" id="2.40.100.10">
    <property type="entry name" value="Cyclophilin-like"/>
    <property type="match status" value="1"/>
</dbReference>
<evidence type="ECO:0000313" key="7">
    <source>
        <dbReference type="Proteomes" id="UP000228987"/>
    </source>
</evidence>
<dbReference type="InterPro" id="IPR002130">
    <property type="entry name" value="Cyclophilin-type_PPIase_dom"/>
</dbReference>
<dbReference type="AlphaFoldDB" id="A0A2A5CD39"/>
<dbReference type="InterPro" id="IPR044666">
    <property type="entry name" value="Cyclophilin_A-like"/>
</dbReference>
<name>A0A2A5CD39_9GAMM</name>
<comment type="catalytic activity">
    <reaction evidence="4">
        <text>[protein]-peptidylproline (omega=180) = [protein]-peptidylproline (omega=0)</text>
        <dbReference type="Rhea" id="RHEA:16237"/>
        <dbReference type="Rhea" id="RHEA-COMP:10747"/>
        <dbReference type="Rhea" id="RHEA-COMP:10748"/>
        <dbReference type="ChEBI" id="CHEBI:83833"/>
        <dbReference type="ChEBI" id="CHEBI:83834"/>
        <dbReference type="EC" id="5.2.1.8"/>
    </reaction>
</comment>
<comment type="similarity">
    <text evidence="1 4">Belongs to the cyclophilin-type PPIase family.</text>
</comment>
<feature type="domain" description="PPIase cyclophilin-type" evidence="5">
    <location>
        <begin position="35"/>
        <end position="157"/>
    </location>
</feature>
<dbReference type="CDD" id="cd00317">
    <property type="entry name" value="cyclophilin"/>
    <property type="match status" value="1"/>
</dbReference>
<dbReference type="EC" id="5.2.1.8" evidence="4"/>
<keyword evidence="4" id="KW-0732">Signal</keyword>
<dbReference type="Proteomes" id="UP000228987">
    <property type="component" value="Unassembled WGS sequence"/>
</dbReference>
<dbReference type="InterPro" id="IPR029000">
    <property type="entry name" value="Cyclophilin-like_dom_sf"/>
</dbReference>
<reference evidence="7" key="1">
    <citation type="submission" date="2017-08" db="EMBL/GenBank/DDBJ databases">
        <title>A dynamic microbial community with high functional redundancy inhabits the cold, oxic subseafloor aquifer.</title>
        <authorList>
            <person name="Tully B.J."/>
            <person name="Wheat C.G."/>
            <person name="Glazer B.T."/>
            <person name="Huber J.A."/>
        </authorList>
    </citation>
    <scope>NUCLEOTIDE SEQUENCE [LARGE SCALE GENOMIC DNA]</scope>
</reference>
<dbReference type="Pfam" id="PF00160">
    <property type="entry name" value="Pro_isomerase"/>
    <property type="match status" value="1"/>
</dbReference>
<accession>A0A2A5CD39</accession>
<sequence length="201" mass="22566">MKLIKILGALLISSTIAFNSYAQENDPAELYAVIETEHGTLEFLLYKSVAPITVTNFVNLVTRGYYDGLTFHRVIDDFMAQGGDPFGDGTGGPGYNFEDEIRMRHNQDGILSMANSGPDTNGSQFFITHVATPHLNSLHTVFGKIHSGRELIRQISRDDAIISITIEGNARTFLERRADRVYQWNEILDERFPNLKEALID</sequence>
<comment type="function">
    <text evidence="4">PPIases accelerate the folding of proteins. It catalyzes the cis-trans isomerization of proline imidic peptide bonds in oligopeptides.</text>
</comment>
<dbReference type="EMBL" id="NVWI01000005">
    <property type="protein sequence ID" value="PCJ41431.1"/>
    <property type="molecule type" value="Genomic_DNA"/>
</dbReference>
<evidence type="ECO:0000256" key="3">
    <source>
        <dbReference type="ARBA" id="ARBA00023235"/>
    </source>
</evidence>
<dbReference type="PROSITE" id="PS50072">
    <property type="entry name" value="CSA_PPIASE_2"/>
    <property type="match status" value="1"/>
</dbReference>
<dbReference type="PROSITE" id="PS00170">
    <property type="entry name" value="CSA_PPIASE_1"/>
    <property type="match status" value="1"/>
</dbReference>
<dbReference type="PANTHER" id="PTHR45625:SF4">
    <property type="entry name" value="PEPTIDYLPROLYL ISOMERASE DOMAIN AND WD REPEAT-CONTAINING PROTEIN 1"/>
    <property type="match status" value="1"/>
</dbReference>
<dbReference type="SUPFAM" id="SSF50891">
    <property type="entry name" value="Cyclophilin-like"/>
    <property type="match status" value="1"/>
</dbReference>
<dbReference type="InterPro" id="IPR020892">
    <property type="entry name" value="Cyclophilin-type_PPIase_CS"/>
</dbReference>
<dbReference type="GO" id="GO:0003755">
    <property type="term" value="F:peptidyl-prolyl cis-trans isomerase activity"/>
    <property type="evidence" value="ECO:0007669"/>
    <property type="project" value="UniProtKB-UniRule"/>
</dbReference>
<keyword evidence="2 4" id="KW-0697">Rotamase</keyword>